<dbReference type="EMBL" id="JBEGIE010000068">
    <property type="protein sequence ID" value="MEV4914225.1"/>
    <property type="molecule type" value="Genomic_DNA"/>
</dbReference>
<dbReference type="Pfam" id="PF12728">
    <property type="entry name" value="HTH_17"/>
    <property type="match status" value="1"/>
</dbReference>
<dbReference type="RefSeq" id="WP_199640682.1">
    <property type="nucleotide sequence ID" value="NZ_JBEGIE010000068.1"/>
</dbReference>
<organism evidence="3 4">
    <name type="scientific">Bacillus proteolyticus</name>
    <dbReference type="NCBI Taxonomy" id="2026192"/>
    <lineage>
        <taxon>Bacteria</taxon>
        <taxon>Bacillati</taxon>
        <taxon>Bacillota</taxon>
        <taxon>Bacilli</taxon>
        <taxon>Bacillales</taxon>
        <taxon>Bacillaceae</taxon>
        <taxon>Bacillus</taxon>
        <taxon>Bacillus cereus group</taxon>
    </lineage>
</organism>
<evidence type="ECO:0000259" key="2">
    <source>
        <dbReference type="Pfam" id="PF12728"/>
    </source>
</evidence>
<proteinExistence type="predicted"/>
<feature type="region of interest" description="Disordered" evidence="1">
    <location>
        <begin position="270"/>
        <end position="298"/>
    </location>
</feature>
<sequence length="986" mass="116046">MSTENNSELQYITVPEFSKSLGIHEATAYRYIKRGLISNIKNIKGHIYIHIDEIEKTKEKANLNPVDDRNSYLTTYEVFEVLKKDGLCIRGISWIQKKVSSGLIKRYMKFKNKLYIHKEEIKTLKDYYFEHYNSNIPSQEIEDYYTINELSLELGISKKQIHKYIYENKINAFKFLHAKGSIFFLKSHLSLIKEKIGYIDKYTPKEYLSIQELISQLEKHKIHVNGSSIRYLIYRKRIPNYIMHLNKYYFHKNELSQFLNYFAKKGNYGHTTHTETREQKPKQEKEKKQKQEKNKPTTNFLTVKQASEKLQAPPIWLRGLLKDYFPNSKKVPASGGYHWLVSKTDIANFQKEYYYNHKTRMLHLIDHYDLNTLRSISGFTFDKLRLDIKKGLLTGAIKINNRLFIPIQNANKYLESLQYVLDTVYDTHKALEDLLKHYNNHPPSSDFIKTSSFYKKWVEIKINSSNARPFSLRGYTLNFINLYDKMLSNFHGEIWTISDAKIELFLSNRSLSNELKKIFVQFLTYCDNQNGINREKKYLYYYAKKESTYSEKKIYSFEIYHQYYTHVQNIEMHITHATTCRYYANMWAYTTILLTNNWRGIDIVHEFPSIELDSIRADKLSWFKTNKLTIEESQSIINQLYIKLRNAVANKVSVLYNFYVSPNLIESLAHSLVISELHKRNIQNHTALPENSRILGTFFFGKKIVSARVSGKDQHLNFFNPSPQLKDFDCLVMNRSTMTYLFYSILEEDGEDADLALEITKNTRSHKNSDTTAIYIQAKNKDGSINSVSVNLLNRGMFGWLYNYILLRLKEDIQNGQTIEERTDTIKELRNSISPIELEKWAMFLQNIHTKKTSVIDEIKHLPIEELKTLAIKLFTNQIPSKEKTGQCLVYPNCKRKNLKTCYSCEYFIPEKMVLIEAISELKRLTSSLENSKYDAIRKRDSFFLLNIILLIDEAIKAFGIDVVNSFLPLIEKTIILEKVKQHLLL</sequence>
<evidence type="ECO:0000313" key="4">
    <source>
        <dbReference type="Proteomes" id="UP001552502"/>
    </source>
</evidence>
<keyword evidence="4" id="KW-1185">Reference proteome</keyword>
<feature type="compositionally biased region" description="Basic and acidic residues" evidence="1">
    <location>
        <begin position="272"/>
        <end position="295"/>
    </location>
</feature>
<dbReference type="InterPro" id="IPR041657">
    <property type="entry name" value="HTH_17"/>
</dbReference>
<name>A0ABV3IJ10_9BACI</name>
<accession>A0ABV3IJ10</accession>
<evidence type="ECO:0000256" key="1">
    <source>
        <dbReference type="SAM" id="MobiDB-lite"/>
    </source>
</evidence>
<gene>
    <name evidence="3" type="ORF">MRBLBA1_005174</name>
</gene>
<comment type="caution">
    <text evidence="3">The sequence shown here is derived from an EMBL/GenBank/DDBJ whole genome shotgun (WGS) entry which is preliminary data.</text>
</comment>
<feature type="domain" description="Helix-turn-helix" evidence="2">
    <location>
        <begin position="11"/>
        <end position="56"/>
    </location>
</feature>
<dbReference type="Proteomes" id="UP001552502">
    <property type="component" value="Unassembled WGS sequence"/>
</dbReference>
<reference evidence="3 4" key="1">
    <citation type="journal article" date="2023" name="Proc. Natl. Acad. Sci. U.S.A.">
        <title>Bacterial tolerance to host-exuded specialized metabolites structures the maize root microbiome.</title>
        <authorList>
            <person name="Thoenen L."/>
            <person name="Giroud C."/>
            <person name="Kreuzer M."/>
            <person name="Waelchli J."/>
            <person name="Gfeller V."/>
            <person name="Deslandes-Herold G."/>
            <person name="Mateo P."/>
            <person name="Robert C.A.M."/>
            <person name="Ahrens C.H."/>
            <person name="Rubio-Somoza I."/>
            <person name="Bruggmann R."/>
            <person name="Erb M."/>
            <person name="Schlaeppi K."/>
        </authorList>
    </citation>
    <scope>NUCLEOTIDE SEQUENCE [LARGE SCALE GENOMIC DNA]</scope>
    <source>
        <strain evidence="3 4">LBA1-1-1.1</strain>
    </source>
</reference>
<evidence type="ECO:0000313" key="3">
    <source>
        <dbReference type="EMBL" id="MEV4914225.1"/>
    </source>
</evidence>
<protein>
    <submittedName>
        <fullName evidence="3">Helix-turn-helix domain-containing protein</fullName>
    </submittedName>
</protein>